<feature type="disulfide bond" evidence="9">
    <location>
        <begin position="57"/>
        <end position="72"/>
    </location>
</feature>
<dbReference type="InterPro" id="IPR001002">
    <property type="entry name" value="Chitin-bd_1"/>
</dbReference>
<gene>
    <name evidence="15" type="ORF">N7496_002088</name>
</gene>
<keyword evidence="5" id="KW-0378">Hydrolase</keyword>
<dbReference type="RefSeq" id="XP_056557231.1">
    <property type="nucleotide sequence ID" value="XM_056695019.1"/>
</dbReference>
<organism evidence="15 16">
    <name type="scientific">Penicillium cataractarum</name>
    <dbReference type="NCBI Taxonomy" id="2100454"/>
    <lineage>
        <taxon>Eukaryota</taxon>
        <taxon>Fungi</taxon>
        <taxon>Dikarya</taxon>
        <taxon>Ascomycota</taxon>
        <taxon>Pezizomycotina</taxon>
        <taxon>Eurotiomycetes</taxon>
        <taxon>Eurotiomycetidae</taxon>
        <taxon>Eurotiales</taxon>
        <taxon>Aspergillaceae</taxon>
        <taxon>Penicillium</taxon>
    </lineage>
</organism>
<name>A0A9W9VHI2_9EURO</name>
<keyword evidence="11" id="KW-0812">Transmembrane</keyword>
<dbReference type="CDD" id="cd00035">
    <property type="entry name" value="ChtBD1"/>
    <property type="match status" value="1"/>
</dbReference>
<dbReference type="Gene3D" id="3.20.20.370">
    <property type="entry name" value="Glycoside hydrolase/deacetylase"/>
    <property type="match status" value="1"/>
</dbReference>
<dbReference type="InterPro" id="IPR036861">
    <property type="entry name" value="Endochitinase-like_sf"/>
</dbReference>
<reference evidence="15" key="2">
    <citation type="journal article" date="2023" name="IMA Fungus">
        <title>Comparative genomic study of the Penicillium genus elucidates a diverse pangenome and 15 lateral gene transfer events.</title>
        <authorList>
            <person name="Petersen C."/>
            <person name="Sorensen T."/>
            <person name="Nielsen M.R."/>
            <person name="Sondergaard T.E."/>
            <person name="Sorensen J.L."/>
            <person name="Fitzpatrick D.A."/>
            <person name="Frisvad J.C."/>
            <person name="Nielsen K.L."/>
        </authorList>
    </citation>
    <scope>NUCLEOTIDE SEQUENCE</scope>
    <source>
        <strain evidence="15">IBT 29864</strain>
    </source>
</reference>
<dbReference type="AlphaFoldDB" id="A0A9W9VHI2"/>
<keyword evidence="16" id="KW-1185">Reference proteome</keyword>
<proteinExistence type="predicted"/>
<keyword evidence="3" id="KW-0479">Metal-binding</keyword>
<protein>
    <recommendedName>
        <fullName evidence="17">Chitin deacetylase</fullName>
    </recommendedName>
</protein>
<dbReference type="PANTHER" id="PTHR46471:SF2">
    <property type="entry name" value="CHITIN DEACETYLASE-RELATED"/>
    <property type="match status" value="1"/>
</dbReference>
<dbReference type="EMBL" id="JAPZBS010000002">
    <property type="protein sequence ID" value="KAJ5379660.1"/>
    <property type="molecule type" value="Genomic_DNA"/>
</dbReference>
<evidence type="ECO:0000256" key="10">
    <source>
        <dbReference type="SAM" id="MobiDB-lite"/>
    </source>
</evidence>
<dbReference type="PROSITE" id="PS51677">
    <property type="entry name" value="NODB"/>
    <property type="match status" value="1"/>
</dbReference>
<evidence type="ECO:0000256" key="4">
    <source>
        <dbReference type="ARBA" id="ARBA00022729"/>
    </source>
</evidence>
<keyword evidence="9" id="KW-1015">Disulfide bond</keyword>
<evidence type="ECO:0000256" key="8">
    <source>
        <dbReference type="ARBA" id="ARBA00023285"/>
    </source>
</evidence>
<sequence length="452" mass="47841">MYVRLIAAVLVSVISTYAHAVDEDWNTNASDPLDWSSAGSKKPLGHGVLETRSTTTCGPSANNAVCASNLCCGPNGVCGTGSYYCAAPSCLFQYGPACDANQTPTGVNTTSVPRPKLGSTQYGVSIRDCGIPGKVALTFDDGPYIYTSALLDILKEKGVKATFFLVGNNGGKGQINDPKTGYPALIQRMYNEGHQVGSHTWSHADLSTLTRQQRYDQVVKNEIALTDILGFFPTYLRPPYESCNADCLNDLKDLGYHVANYDIDTLDWQGDYTRSQSIFSSNLKSASPSARGFISLAHDIHDKTVHIFAAYMIDTLLAAGYTTALYGECMNDPPANWYRNSTTGEPYTGASHNTSTASNAKSVSVSSNSTTTSITHSSTTATPSAVVGGEGAFGSRTGNATVSGTNGTASGTNGTATKSQATSGMGLKSSETAGTFFGMGLTWAILSWLFWI</sequence>
<evidence type="ECO:0000256" key="2">
    <source>
        <dbReference type="ARBA" id="ARBA00022669"/>
    </source>
</evidence>
<keyword evidence="11" id="KW-0472">Membrane</keyword>
<evidence type="ECO:0000313" key="15">
    <source>
        <dbReference type="EMBL" id="KAJ5379660.1"/>
    </source>
</evidence>
<comment type="caution">
    <text evidence="9">Lacks conserved residue(s) required for the propagation of feature annotation.</text>
</comment>
<evidence type="ECO:0000256" key="6">
    <source>
        <dbReference type="ARBA" id="ARBA00023026"/>
    </source>
</evidence>
<dbReference type="SUPFAM" id="SSF57016">
    <property type="entry name" value="Plant lectins/antimicrobial peptides"/>
    <property type="match status" value="1"/>
</dbReference>
<dbReference type="PROSITE" id="PS50941">
    <property type="entry name" value="CHIT_BIND_I_2"/>
    <property type="match status" value="1"/>
</dbReference>
<dbReference type="GeneID" id="81434196"/>
<feature type="domain" description="Chitin-binding type-1" evidence="13">
    <location>
        <begin position="54"/>
        <end position="100"/>
    </location>
</feature>
<evidence type="ECO:0000313" key="16">
    <source>
        <dbReference type="Proteomes" id="UP001147782"/>
    </source>
</evidence>
<feature type="region of interest" description="Disordered" evidence="10">
    <location>
        <begin position="368"/>
        <end position="387"/>
    </location>
</feature>
<feature type="signal peptide" evidence="12">
    <location>
        <begin position="1"/>
        <end position="20"/>
    </location>
</feature>
<keyword evidence="2 9" id="KW-0147">Chitin-binding</keyword>
<feature type="disulfide bond" evidence="9">
    <location>
        <begin position="66"/>
        <end position="78"/>
    </location>
</feature>
<evidence type="ECO:0000256" key="9">
    <source>
        <dbReference type="PROSITE-ProRule" id="PRU00261"/>
    </source>
</evidence>
<feature type="compositionally biased region" description="Low complexity" evidence="10">
    <location>
        <begin position="403"/>
        <end position="417"/>
    </location>
</feature>
<accession>A0A9W9VHI2</accession>
<dbReference type="Gene3D" id="3.30.60.10">
    <property type="entry name" value="Endochitinase-like"/>
    <property type="match status" value="1"/>
</dbReference>
<keyword evidence="8" id="KW-0170">Cobalt</keyword>
<evidence type="ECO:0000256" key="11">
    <source>
        <dbReference type="SAM" id="Phobius"/>
    </source>
</evidence>
<dbReference type="GO" id="GO:0046872">
    <property type="term" value="F:metal ion binding"/>
    <property type="evidence" value="ECO:0007669"/>
    <property type="project" value="UniProtKB-KW"/>
</dbReference>
<comment type="caution">
    <text evidence="15">The sequence shown here is derived from an EMBL/GenBank/DDBJ whole genome shotgun (WGS) entry which is preliminary data.</text>
</comment>
<dbReference type="Proteomes" id="UP001147782">
    <property type="component" value="Unassembled WGS sequence"/>
</dbReference>
<keyword evidence="11" id="KW-1133">Transmembrane helix</keyword>
<evidence type="ECO:0000256" key="5">
    <source>
        <dbReference type="ARBA" id="ARBA00022801"/>
    </source>
</evidence>
<feature type="chain" id="PRO_5040883246" description="Chitin deacetylase" evidence="12">
    <location>
        <begin position="21"/>
        <end position="452"/>
    </location>
</feature>
<dbReference type="SUPFAM" id="SSF88713">
    <property type="entry name" value="Glycoside hydrolase/deacetylase"/>
    <property type="match status" value="1"/>
</dbReference>
<evidence type="ECO:0000259" key="14">
    <source>
        <dbReference type="PROSITE" id="PS51677"/>
    </source>
</evidence>
<dbReference type="PANTHER" id="PTHR46471">
    <property type="entry name" value="CHITIN DEACETYLASE"/>
    <property type="match status" value="1"/>
</dbReference>
<feature type="disulfide bond" evidence="9">
    <location>
        <begin position="71"/>
        <end position="85"/>
    </location>
</feature>
<feature type="region of interest" description="Disordered" evidence="10">
    <location>
        <begin position="396"/>
        <end position="426"/>
    </location>
</feature>
<evidence type="ECO:0000256" key="3">
    <source>
        <dbReference type="ARBA" id="ARBA00022723"/>
    </source>
</evidence>
<dbReference type="OrthoDB" id="407355at2759"/>
<comment type="cofactor">
    <cofactor evidence="1">
        <name>Co(2+)</name>
        <dbReference type="ChEBI" id="CHEBI:48828"/>
    </cofactor>
</comment>
<dbReference type="InterPro" id="IPR011330">
    <property type="entry name" value="Glyco_hydro/deAcase_b/a-brl"/>
</dbReference>
<evidence type="ECO:0008006" key="17">
    <source>
        <dbReference type="Google" id="ProtNLM"/>
    </source>
</evidence>
<reference evidence="15" key="1">
    <citation type="submission" date="2022-11" db="EMBL/GenBank/DDBJ databases">
        <authorList>
            <person name="Petersen C."/>
        </authorList>
    </citation>
    <scope>NUCLEOTIDE SEQUENCE</scope>
    <source>
        <strain evidence="15">IBT 29864</strain>
    </source>
</reference>
<evidence type="ECO:0000259" key="13">
    <source>
        <dbReference type="PROSITE" id="PS50941"/>
    </source>
</evidence>
<evidence type="ECO:0000256" key="7">
    <source>
        <dbReference type="ARBA" id="ARBA00023277"/>
    </source>
</evidence>
<keyword evidence="7" id="KW-0119">Carbohydrate metabolism</keyword>
<dbReference type="GO" id="GO:0008061">
    <property type="term" value="F:chitin binding"/>
    <property type="evidence" value="ECO:0007669"/>
    <property type="project" value="UniProtKB-UniRule"/>
</dbReference>
<feature type="transmembrane region" description="Helical" evidence="11">
    <location>
        <begin position="433"/>
        <end position="451"/>
    </location>
</feature>
<dbReference type="Pfam" id="PF01522">
    <property type="entry name" value="Polysacc_deac_1"/>
    <property type="match status" value="1"/>
</dbReference>
<keyword evidence="4 12" id="KW-0732">Signal</keyword>
<evidence type="ECO:0000256" key="1">
    <source>
        <dbReference type="ARBA" id="ARBA00001941"/>
    </source>
</evidence>
<evidence type="ECO:0000256" key="12">
    <source>
        <dbReference type="SAM" id="SignalP"/>
    </source>
</evidence>
<dbReference type="CDD" id="cd10951">
    <property type="entry name" value="CE4_ClCDA_like"/>
    <property type="match status" value="1"/>
</dbReference>
<dbReference type="GO" id="GO:0005975">
    <property type="term" value="P:carbohydrate metabolic process"/>
    <property type="evidence" value="ECO:0007669"/>
    <property type="project" value="InterPro"/>
</dbReference>
<feature type="domain" description="NodB homology" evidence="14">
    <location>
        <begin position="133"/>
        <end position="324"/>
    </location>
</feature>
<dbReference type="InterPro" id="IPR002509">
    <property type="entry name" value="NODB_dom"/>
</dbReference>
<dbReference type="GO" id="GO:0016810">
    <property type="term" value="F:hydrolase activity, acting on carbon-nitrogen (but not peptide) bonds"/>
    <property type="evidence" value="ECO:0007669"/>
    <property type="project" value="InterPro"/>
</dbReference>
<keyword evidence="6" id="KW-0843">Virulence</keyword>